<feature type="domain" description="N-acetyltransferase" evidence="1">
    <location>
        <begin position="1"/>
        <end position="151"/>
    </location>
</feature>
<gene>
    <name evidence="2" type="ORF">K7J14_15380</name>
</gene>
<dbReference type="Proteomes" id="UP001198163">
    <property type="component" value="Unassembled WGS sequence"/>
</dbReference>
<organism evidence="2 3">
    <name type="scientific">Teretinema zuelzerae</name>
    <dbReference type="NCBI Taxonomy" id="156"/>
    <lineage>
        <taxon>Bacteria</taxon>
        <taxon>Pseudomonadati</taxon>
        <taxon>Spirochaetota</taxon>
        <taxon>Spirochaetia</taxon>
        <taxon>Spirochaetales</taxon>
        <taxon>Treponemataceae</taxon>
        <taxon>Teretinema</taxon>
    </lineage>
</organism>
<comment type="caution">
    <text evidence="2">The sequence shown here is derived from an EMBL/GenBank/DDBJ whole genome shotgun (WGS) entry which is preliminary data.</text>
</comment>
<dbReference type="RefSeq" id="WP_230758462.1">
    <property type="nucleotide sequence ID" value="NZ_JAINWA010000003.1"/>
</dbReference>
<evidence type="ECO:0000259" key="1">
    <source>
        <dbReference type="PROSITE" id="PS51186"/>
    </source>
</evidence>
<evidence type="ECO:0000313" key="3">
    <source>
        <dbReference type="Proteomes" id="UP001198163"/>
    </source>
</evidence>
<accession>A0AAE3JK50</accession>
<dbReference type="PROSITE" id="PS51186">
    <property type="entry name" value="GNAT"/>
    <property type="match status" value="1"/>
</dbReference>
<sequence>MIEKVHNVITQSFSTVAQDFHFTKESVPHFPAFITVDVIDKQMKNGLVLFVYVDSGQVLGSVGIKETENNIYKIERLAVLPDQRHNKIGQTLMNYAINRIKENNGKVAKVEIVYENITLKKWYENQGFQVIAVDVYENLPFKVGVLTKELC</sequence>
<dbReference type="EMBL" id="JAINWA010000003">
    <property type="protein sequence ID" value="MCD1656081.1"/>
    <property type="molecule type" value="Genomic_DNA"/>
</dbReference>
<dbReference type="InterPro" id="IPR000182">
    <property type="entry name" value="GNAT_dom"/>
</dbReference>
<dbReference type="GO" id="GO:0016747">
    <property type="term" value="F:acyltransferase activity, transferring groups other than amino-acyl groups"/>
    <property type="evidence" value="ECO:0007669"/>
    <property type="project" value="InterPro"/>
</dbReference>
<dbReference type="Gene3D" id="3.40.630.30">
    <property type="match status" value="1"/>
</dbReference>
<dbReference type="InterPro" id="IPR016181">
    <property type="entry name" value="Acyl_CoA_acyltransferase"/>
</dbReference>
<proteinExistence type="predicted"/>
<dbReference type="SUPFAM" id="SSF55729">
    <property type="entry name" value="Acyl-CoA N-acyltransferases (Nat)"/>
    <property type="match status" value="1"/>
</dbReference>
<name>A0AAE3JK50_9SPIR</name>
<protein>
    <submittedName>
        <fullName evidence="2">GNAT family N-acetyltransferase</fullName>
    </submittedName>
</protein>
<keyword evidence="3" id="KW-1185">Reference proteome</keyword>
<dbReference type="CDD" id="cd04301">
    <property type="entry name" value="NAT_SF"/>
    <property type="match status" value="1"/>
</dbReference>
<dbReference type="AlphaFoldDB" id="A0AAE3JK50"/>
<reference evidence="2" key="1">
    <citation type="submission" date="2021-08" db="EMBL/GenBank/DDBJ databases">
        <title>Comparative analyses of Brucepasteria parasyntrophica and Teretinema zuelzerae.</title>
        <authorList>
            <person name="Song Y."/>
            <person name="Brune A."/>
        </authorList>
    </citation>
    <scope>NUCLEOTIDE SEQUENCE</scope>
    <source>
        <strain evidence="2">DSM 1903</strain>
    </source>
</reference>
<evidence type="ECO:0000313" key="2">
    <source>
        <dbReference type="EMBL" id="MCD1656081.1"/>
    </source>
</evidence>
<dbReference type="Pfam" id="PF13673">
    <property type="entry name" value="Acetyltransf_10"/>
    <property type="match status" value="1"/>
</dbReference>